<reference evidence="3 4" key="1">
    <citation type="submission" date="2021-05" db="EMBL/GenBank/DDBJ databases">
        <authorList>
            <person name="Zahm M."/>
            <person name="Klopp C."/>
            <person name="Cabau C."/>
            <person name="Kuhl H."/>
            <person name="Suciu R."/>
            <person name="Ciorpac M."/>
            <person name="Holostenco D."/>
            <person name="Gessner J."/>
            <person name="Wuertz S."/>
            <person name="Hohne C."/>
            <person name="Stock M."/>
            <person name="Gislard M."/>
            <person name="Lluch J."/>
            <person name="Milhes M."/>
            <person name="Lampietro C."/>
            <person name="Lopez Roques C."/>
            <person name="Donnadieu C."/>
            <person name="Du K."/>
            <person name="Schartl M."/>
            <person name="Guiguen Y."/>
        </authorList>
    </citation>
    <scope>NUCLEOTIDE SEQUENCE [LARGE SCALE GENOMIC DNA]</scope>
    <source>
        <strain evidence="3">Hh-F2</strain>
        <tissue evidence="3">Blood</tissue>
    </source>
</reference>
<feature type="region of interest" description="Disordered" evidence="1">
    <location>
        <begin position="238"/>
        <end position="257"/>
    </location>
</feature>
<feature type="domain" description="DUF6570" evidence="2">
    <location>
        <begin position="698"/>
        <end position="836"/>
    </location>
</feature>
<feature type="non-terminal residue" evidence="3">
    <location>
        <position position="948"/>
    </location>
</feature>
<sequence>MNHRLQEQRHWDQQLNRQTQQQNSHVSFIHKQPDSYYLETQHKTQQQTAQLYQEPEPQNFLFQNNTNHAPIQHHTNHAPMFKTEQQGIYKPQPDRNQQLQEHCQNNPEPKRKQLHPNHQDPHIQTQRQKEQLRLEAKRLRERESYHKNPESKRLRERERYHKNLEAKRLQQRERYQQNSEAKRLQQRERYQQNSAAKRLQQQERYQQNTEAKRLQQRERYQQNTAAKRLQLQERYQQNAVAKRLRERESYKHHPKPKRLRECETYKHRAEPKRNSEKSKHAENPALQTTAKKRQYHQNLNKKNICYKVKQLVNTYKRKNILRLQRQKQYYITRLVKSLKGRSHASKLMTATYLVDLSIEVSLKMQNNLQRQFTALQSSTCVFLKQIQAQDNVSQQAELICGPSQHTSHTEAYFWEGTYNSTVLSCIPIDEKGQCHIFPDVPLKKDKKHAQPQPLSQEDNSEEHGQPKENQSTHKWQCHKNICQIDLSTALVPCVLDILESIVSEDPKHARTFMDTFDDCANEAFHSSNKAGHPISCYMSRSTCKSSLRYLRTLGCHFPRVRKLVHNIYSVVTVYRQITSLQKALEDGDEHTMTELCKPYLNTPDVHPQEHPEFLLSDASILTKYHAQFLTYTQLSADTPKHACASCDKLCHRRECVQIATMQTTPDNDKWLNLMVYLDRTNIPAQYVCHYCLQKFRTNKLPPRCVLNQMAVPRIPPEISCLNDYEKILIQRGKAFQAVSRISPVSSSKRLPHQQRVQKMHGRTIHLPLPLQETLSKLPPPNQALPDDMELHILVCGAPTKSKTVLEDIVDLNKVYNALQKLKEISPFYKDISLPQNSVNLLSNHNLNVFQCHSDNEDQGEDEITVKATTKEQPHPKEPLLCKVEPEEEAVIYRNYTIHPIHSERKKGTATALYQMLHIQNDALEDWEKKLDLLCFPDLYTHGIHGMHA</sequence>
<feature type="region of interest" description="Disordered" evidence="1">
    <location>
        <begin position="95"/>
        <end position="223"/>
    </location>
</feature>
<accession>A0ABR0YFC7</accession>
<gene>
    <name evidence="3" type="ORF">HHUSO_G29611</name>
</gene>
<feature type="region of interest" description="Disordered" evidence="1">
    <location>
        <begin position="1"/>
        <end position="27"/>
    </location>
</feature>
<feature type="compositionally biased region" description="Basic and acidic residues" evidence="1">
    <location>
        <begin position="210"/>
        <end position="220"/>
    </location>
</feature>
<dbReference type="Proteomes" id="UP001369086">
    <property type="component" value="Unassembled WGS sequence"/>
</dbReference>
<feature type="compositionally biased region" description="Basic and acidic residues" evidence="1">
    <location>
        <begin position="1"/>
        <end position="12"/>
    </location>
</feature>
<proteinExistence type="predicted"/>
<comment type="caution">
    <text evidence="3">The sequence shown here is derived from an EMBL/GenBank/DDBJ whole genome shotgun (WGS) entry which is preliminary data.</text>
</comment>
<organism evidence="3 4">
    <name type="scientific">Huso huso</name>
    <name type="common">Beluga</name>
    <name type="synonym">Acipenser huso</name>
    <dbReference type="NCBI Taxonomy" id="61971"/>
    <lineage>
        <taxon>Eukaryota</taxon>
        <taxon>Metazoa</taxon>
        <taxon>Chordata</taxon>
        <taxon>Craniata</taxon>
        <taxon>Vertebrata</taxon>
        <taxon>Euteleostomi</taxon>
        <taxon>Actinopterygii</taxon>
        <taxon>Chondrostei</taxon>
        <taxon>Acipenseriformes</taxon>
        <taxon>Acipenseridae</taxon>
        <taxon>Huso</taxon>
    </lineage>
</organism>
<dbReference type="EMBL" id="JAHFZB010000032">
    <property type="protein sequence ID" value="KAK6471278.1"/>
    <property type="molecule type" value="Genomic_DNA"/>
</dbReference>
<evidence type="ECO:0000313" key="3">
    <source>
        <dbReference type="EMBL" id="KAK6471278.1"/>
    </source>
</evidence>
<feature type="region of interest" description="Disordered" evidence="1">
    <location>
        <begin position="445"/>
        <end position="472"/>
    </location>
</feature>
<evidence type="ECO:0000256" key="1">
    <source>
        <dbReference type="SAM" id="MobiDB-lite"/>
    </source>
</evidence>
<protein>
    <recommendedName>
        <fullName evidence="2">DUF6570 domain-containing protein</fullName>
    </recommendedName>
</protein>
<feature type="compositionally biased region" description="Basic and acidic residues" evidence="1">
    <location>
        <begin position="117"/>
        <end position="190"/>
    </location>
</feature>
<feature type="compositionally biased region" description="Polar residues" evidence="1">
    <location>
        <begin position="95"/>
        <end position="107"/>
    </location>
</feature>
<feature type="region of interest" description="Disordered" evidence="1">
    <location>
        <begin position="267"/>
        <end position="287"/>
    </location>
</feature>
<evidence type="ECO:0000313" key="4">
    <source>
        <dbReference type="Proteomes" id="UP001369086"/>
    </source>
</evidence>
<evidence type="ECO:0000259" key="2">
    <source>
        <dbReference type="Pfam" id="PF20209"/>
    </source>
</evidence>
<feature type="compositionally biased region" description="Basic and acidic residues" evidence="1">
    <location>
        <begin position="267"/>
        <end position="282"/>
    </location>
</feature>
<name>A0ABR0YFC7_HUSHU</name>
<keyword evidence="4" id="KW-1185">Reference proteome</keyword>
<dbReference type="Pfam" id="PF20209">
    <property type="entry name" value="DUF6570"/>
    <property type="match status" value="1"/>
</dbReference>
<dbReference type="InterPro" id="IPR046700">
    <property type="entry name" value="DUF6570"/>
</dbReference>
<feature type="compositionally biased region" description="Low complexity" evidence="1">
    <location>
        <begin position="13"/>
        <end position="22"/>
    </location>
</feature>